<organism evidence="7 8">
    <name type="scientific">Spirochaeta isovalerica</name>
    <dbReference type="NCBI Taxonomy" id="150"/>
    <lineage>
        <taxon>Bacteria</taxon>
        <taxon>Pseudomonadati</taxon>
        <taxon>Spirochaetota</taxon>
        <taxon>Spirochaetia</taxon>
        <taxon>Spirochaetales</taxon>
        <taxon>Spirochaetaceae</taxon>
        <taxon>Spirochaeta</taxon>
    </lineage>
</organism>
<accession>A0A841RBJ7</accession>
<feature type="coiled-coil region" evidence="5">
    <location>
        <begin position="59"/>
        <end position="86"/>
    </location>
</feature>
<dbReference type="GO" id="GO:0015768">
    <property type="term" value="P:maltose transport"/>
    <property type="evidence" value="ECO:0007669"/>
    <property type="project" value="TreeGrafter"/>
</dbReference>
<dbReference type="GO" id="GO:0055052">
    <property type="term" value="C:ATP-binding cassette (ABC) transporter complex, substrate-binding subunit-containing"/>
    <property type="evidence" value="ECO:0007669"/>
    <property type="project" value="TreeGrafter"/>
</dbReference>
<evidence type="ECO:0000256" key="4">
    <source>
        <dbReference type="ARBA" id="ARBA00022729"/>
    </source>
</evidence>
<reference evidence="7 8" key="1">
    <citation type="submission" date="2020-08" db="EMBL/GenBank/DDBJ databases">
        <title>Genomic Encyclopedia of Type Strains, Phase IV (KMG-IV): sequencing the most valuable type-strain genomes for metagenomic binning, comparative biology and taxonomic classification.</title>
        <authorList>
            <person name="Goeker M."/>
        </authorList>
    </citation>
    <scope>NUCLEOTIDE SEQUENCE [LARGE SCALE GENOMIC DNA]</scope>
    <source>
        <strain evidence="7 8">DSM 2461</strain>
    </source>
</reference>
<dbReference type="GO" id="GO:1901982">
    <property type="term" value="F:maltose binding"/>
    <property type="evidence" value="ECO:0007669"/>
    <property type="project" value="TreeGrafter"/>
</dbReference>
<comment type="caution">
    <text evidence="7">The sequence shown here is derived from an EMBL/GenBank/DDBJ whole genome shotgun (WGS) entry which is preliminary data.</text>
</comment>
<dbReference type="Pfam" id="PF13416">
    <property type="entry name" value="SBP_bac_8"/>
    <property type="match status" value="1"/>
</dbReference>
<dbReference type="EMBL" id="JACHGJ010000005">
    <property type="protein sequence ID" value="MBB6481076.1"/>
    <property type="molecule type" value="Genomic_DNA"/>
</dbReference>
<dbReference type="PANTHER" id="PTHR30061:SF50">
    <property type="entry name" value="MALTOSE_MALTODEXTRIN-BINDING PERIPLASMIC PROTEIN"/>
    <property type="match status" value="1"/>
</dbReference>
<gene>
    <name evidence="7" type="ORF">HNR50_002749</name>
</gene>
<comment type="similarity">
    <text evidence="1">Belongs to the bacterial solute-binding protein 1 family.</text>
</comment>
<dbReference type="RefSeq" id="WP_184747322.1">
    <property type="nucleotide sequence ID" value="NZ_JACHGJ010000005.1"/>
</dbReference>
<dbReference type="SUPFAM" id="SSF53850">
    <property type="entry name" value="Periplasmic binding protein-like II"/>
    <property type="match status" value="1"/>
</dbReference>
<name>A0A841RBJ7_9SPIO</name>
<evidence type="ECO:0000256" key="5">
    <source>
        <dbReference type="SAM" id="Coils"/>
    </source>
</evidence>
<keyword evidence="3" id="KW-0762">Sugar transport</keyword>
<evidence type="ECO:0000256" key="1">
    <source>
        <dbReference type="ARBA" id="ARBA00008520"/>
    </source>
</evidence>
<dbReference type="InterPro" id="IPR006059">
    <property type="entry name" value="SBP"/>
</dbReference>
<sequence length="406" mass="43540">MKKVLVALLVLASVAAPIIAGGQQGSEPKGPVTISLWTKEGEADGALQWVEALAADFSAQHENITVEVLNKEVEALREDFQTAALAGTAPDLLWSVSDHAGPFTTAGLIQPVDDFVDTSKYVESVVMNGSTWAVPIASGNHLMLMANKKYVSELPATTDEFIEVAKSLTKDDMYGLAYNLGEAFWLAPWLGGFDGSVFAADGVTPTLDTPAMLNTLKFLRSLKFDYGVTPTESDYAVADTLFKEGKAAMIINGDWSIGGYKEALGDDLLIGRLPKVSSTGKYPAPYTSGVYFFVPADLPAEKESAVKMFIEYVTSEKVQTEMLEKLSRLPGLRSALSSPVIENDPLMKGSVAQMEVGTPMPTVLEMRAVWDAINPELSAVMAGSETPEEAVKKMQEAAVNGIANLK</sequence>
<dbReference type="PANTHER" id="PTHR30061">
    <property type="entry name" value="MALTOSE-BINDING PERIPLASMIC PROTEIN"/>
    <property type="match status" value="1"/>
</dbReference>
<dbReference type="AlphaFoldDB" id="A0A841RBJ7"/>
<dbReference type="InterPro" id="IPR006060">
    <property type="entry name" value="Maltose/Cyclodextrin-bd"/>
</dbReference>
<keyword evidence="8" id="KW-1185">Reference proteome</keyword>
<evidence type="ECO:0000256" key="2">
    <source>
        <dbReference type="ARBA" id="ARBA00022448"/>
    </source>
</evidence>
<dbReference type="Proteomes" id="UP000587760">
    <property type="component" value="Unassembled WGS sequence"/>
</dbReference>
<dbReference type="Gene3D" id="3.40.190.10">
    <property type="entry name" value="Periplasmic binding protein-like II"/>
    <property type="match status" value="2"/>
</dbReference>
<feature type="chain" id="PRO_5032507765" evidence="6">
    <location>
        <begin position="21"/>
        <end position="406"/>
    </location>
</feature>
<dbReference type="GO" id="GO:0015144">
    <property type="term" value="F:carbohydrate transmembrane transporter activity"/>
    <property type="evidence" value="ECO:0007669"/>
    <property type="project" value="InterPro"/>
</dbReference>
<feature type="signal peptide" evidence="6">
    <location>
        <begin position="1"/>
        <end position="20"/>
    </location>
</feature>
<proteinExistence type="inferred from homology"/>
<keyword evidence="5" id="KW-0175">Coiled coil</keyword>
<evidence type="ECO:0000313" key="8">
    <source>
        <dbReference type="Proteomes" id="UP000587760"/>
    </source>
</evidence>
<evidence type="ECO:0000313" key="7">
    <source>
        <dbReference type="EMBL" id="MBB6481076.1"/>
    </source>
</evidence>
<evidence type="ECO:0000256" key="3">
    <source>
        <dbReference type="ARBA" id="ARBA00022597"/>
    </source>
</evidence>
<dbReference type="GO" id="GO:0042956">
    <property type="term" value="P:maltodextrin transmembrane transport"/>
    <property type="evidence" value="ECO:0007669"/>
    <property type="project" value="TreeGrafter"/>
</dbReference>
<evidence type="ECO:0000256" key="6">
    <source>
        <dbReference type="SAM" id="SignalP"/>
    </source>
</evidence>
<dbReference type="PRINTS" id="PR00181">
    <property type="entry name" value="MALTOSEBP"/>
</dbReference>
<keyword evidence="2" id="KW-0813">Transport</keyword>
<keyword evidence="4 6" id="KW-0732">Signal</keyword>
<protein>
    <submittedName>
        <fullName evidence="7">Arabinogalactan oligomer/maltooligosaccharide transport system substrate-binding protein</fullName>
    </submittedName>
</protein>